<organism evidence="2 3">
    <name type="scientific">Rhizopogon vesiculosus</name>
    <dbReference type="NCBI Taxonomy" id="180088"/>
    <lineage>
        <taxon>Eukaryota</taxon>
        <taxon>Fungi</taxon>
        <taxon>Dikarya</taxon>
        <taxon>Basidiomycota</taxon>
        <taxon>Agaricomycotina</taxon>
        <taxon>Agaricomycetes</taxon>
        <taxon>Agaricomycetidae</taxon>
        <taxon>Boletales</taxon>
        <taxon>Suillineae</taxon>
        <taxon>Rhizopogonaceae</taxon>
        <taxon>Rhizopogon</taxon>
    </lineage>
</organism>
<dbReference type="OrthoDB" id="10556680at2759"/>
<keyword evidence="1" id="KW-1133">Transmembrane helix</keyword>
<proteinExistence type="predicted"/>
<feature type="transmembrane region" description="Helical" evidence="1">
    <location>
        <begin position="12"/>
        <end position="30"/>
    </location>
</feature>
<gene>
    <name evidence="2" type="ORF">AZE42_10562</name>
</gene>
<name>A0A1J8QE92_9AGAM</name>
<evidence type="ECO:0000313" key="3">
    <source>
        <dbReference type="Proteomes" id="UP000183567"/>
    </source>
</evidence>
<dbReference type="Proteomes" id="UP000183567">
    <property type="component" value="Unassembled WGS sequence"/>
</dbReference>
<sequence>MSNQLEETVTYLYWNNYTSVIILTLISYEYRQ</sequence>
<dbReference type="EMBL" id="LVVM01005632">
    <property type="protein sequence ID" value="OJA10068.1"/>
    <property type="molecule type" value="Genomic_DNA"/>
</dbReference>
<keyword evidence="1" id="KW-0472">Membrane</keyword>
<evidence type="ECO:0000313" key="2">
    <source>
        <dbReference type="EMBL" id="OJA10068.1"/>
    </source>
</evidence>
<protein>
    <submittedName>
        <fullName evidence="2">Uncharacterized protein</fullName>
    </submittedName>
</protein>
<comment type="caution">
    <text evidence="2">The sequence shown here is derived from an EMBL/GenBank/DDBJ whole genome shotgun (WGS) entry which is preliminary data.</text>
</comment>
<accession>A0A1J8QE92</accession>
<keyword evidence="3" id="KW-1185">Reference proteome</keyword>
<dbReference type="AlphaFoldDB" id="A0A1J8QE92"/>
<keyword evidence="1" id="KW-0812">Transmembrane</keyword>
<evidence type="ECO:0000256" key="1">
    <source>
        <dbReference type="SAM" id="Phobius"/>
    </source>
</evidence>
<reference evidence="2 3" key="1">
    <citation type="submission" date="2016-03" db="EMBL/GenBank/DDBJ databases">
        <title>Comparative genomics of the ectomycorrhizal sister species Rhizopogon vinicolor and Rhizopogon vesiculosus (Basidiomycota: Boletales) reveals a divergence of the mating type B locus.</title>
        <authorList>
            <person name="Mujic A.B."/>
            <person name="Kuo A."/>
            <person name="Tritt A."/>
            <person name="Lipzen A."/>
            <person name="Chen C."/>
            <person name="Johnson J."/>
            <person name="Sharma A."/>
            <person name="Barry K."/>
            <person name="Grigoriev I.V."/>
            <person name="Spatafora J.W."/>
        </authorList>
    </citation>
    <scope>NUCLEOTIDE SEQUENCE [LARGE SCALE GENOMIC DNA]</scope>
    <source>
        <strain evidence="2 3">AM-OR11-056</strain>
    </source>
</reference>